<feature type="non-terminal residue" evidence="1">
    <location>
        <position position="1"/>
    </location>
</feature>
<reference evidence="1" key="1">
    <citation type="journal article" date="2020" name="Fungal Divers.">
        <title>Resolving the Mortierellaceae phylogeny through synthesis of multi-gene phylogenetics and phylogenomics.</title>
        <authorList>
            <person name="Vandepol N."/>
            <person name="Liber J."/>
            <person name="Desiro A."/>
            <person name="Na H."/>
            <person name="Kennedy M."/>
            <person name="Barry K."/>
            <person name="Grigoriev I.V."/>
            <person name="Miller A.N."/>
            <person name="O'Donnell K."/>
            <person name="Stajich J.E."/>
            <person name="Bonito G."/>
        </authorList>
    </citation>
    <scope>NUCLEOTIDE SEQUENCE</scope>
    <source>
        <strain evidence="1">NRRL 28262</strain>
    </source>
</reference>
<proteinExistence type="predicted"/>
<evidence type="ECO:0000313" key="1">
    <source>
        <dbReference type="EMBL" id="KAG0249731.1"/>
    </source>
</evidence>
<gene>
    <name evidence="1" type="ORF">BGZ95_007434</name>
</gene>
<comment type="caution">
    <text evidence="1">The sequence shown here is derived from an EMBL/GenBank/DDBJ whole genome shotgun (WGS) entry which is preliminary data.</text>
</comment>
<dbReference type="Proteomes" id="UP001194580">
    <property type="component" value="Unassembled WGS sequence"/>
</dbReference>
<protein>
    <submittedName>
        <fullName evidence="1">Uncharacterized protein</fullName>
    </submittedName>
</protein>
<dbReference type="AlphaFoldDB" id="A0AAD4H1N6"/>
<sequence>PEDWFLLYRAAIHMEDPALQAQALDKIQAQLNVQSALERVLTWGPGYPEIKRVVLKYVFDERRAIFGDEERNQLRPYLWPEVEDQVDVLVEITSKIARQ</sequence>
<keyword evidence="2" id="KW-1185">Reference proteome</keyword>
<name>A0AAD4H1N6_9FUNG</name>
<evidence type="ECO:0000313" key="2">
    <source>
        <dbReference type="Proteomes" id="UP001194580"/>
    </source>
</evidence>
<organism evidence="1 2">
    <name type="scientific">Linnemannia exigua</name>
    <dbReference type="NCBI Taxonomy" id="604196"/>
    <lineage>
        <taxon>Eukaryota</taxon>
        <taxon>Fungi</taxon>
        <taxon>Fungi incertae sedis</taxon>
        <taxon>Mucoromycota</taxon>
        <taxon>Mortierellomycotina</taxon>
        <taxon>Mortierellomycetes</taxon>
        <taxon>Mortierellales</taxon>
        <taxon>Mortierellaceae</taxon>
        <taxon>Linnemannia</taxon>
    </lineage>
</organism>
<dbReference type="EMBL" id="JAAAIL010003635">
    <property type="protein sequence ID" value="KAG0249731.1"/>
    <property type="molecule type" value="Genomic_DNA"/>
</dbReference>
<accession>A0AAD4H1N6</accession>